<evidence type="ECO:0000313" key="1">
    <source>
        <dbReference type="EMBL" id="CAA9577897.1"/>
    </source>
</evidence>
<gene>
    <name evidence="1" type="ORF">AVDCRST_MAG86-2897</name>
</gene>
<dbReference type="AlphaFoldDB" id="A0A6J4VFH5"/>
<name>A0A6J4VFH5_9DEIN</name>
<proteinExistence type="predicted"/>
<reference evidence="1" key="1">
    <citation type="submission" date="2020-02" db="EMBL/GenBank/DDBJ databases">
        <authorList>
            <person name="Meier V. D."/>
        </authorList>
    </citation>
    <scope>NUCLEOTIDE SEQUENCE</scope>
    <source>
        <strain evidence="1">AVDCRST_MAG86</strain>
    </source>
</reference>
<dbReference type="PROSITE" id="PS51257">
    <property type="entry name" value="PROKAR_LIPOPROTEIN"/>
    <property type="match status" value="1"/>
</dbReference>
<accession>A0A6J4VFH5</accession>
<dbReference type="EMBL" id="CADCWP010000215">
    <property type="protein sequence ID" value="CAA9577897.1"/>
    <property type="molecule type" value="Genomic_DNA"/>
</dbReference>
<protein>
    <submittedName>
        <fullName evidence="1">Uncharacterized protein</fullName>
    </submittedName>
</protein>
<organism evidence="1">
    <name type="scientific">uncultured Truepera sp</name>
    <dbReference type="NCBI Taxonomy" id="543023"/>
    <lineage>
        <taxon>Bacteria</taxon>
        <taxon>Thermotogati</taxon>
        <taxon>Deinococcota</taxon>
        <taxon>Deinococci</taxon>
        <taxon>Trueperales</taxon>
        <taxon>Trueperaceae</taxon>
        <taxon>Truepera</taxon>
        <taxon>environmental samples</taxon>
    </lineage>
</organism>
<sequence>MFRSVHLLPVLGTLLLSGCYSEMFVVFPQWDVQLTNWSGAVVADTPLYAYAWLDPHSRLDAGLSTGATRQGTFQPPNGLAAK</sequence>